<evidence type="ECO:0000313" key="4">
    <source>
        <dbReference type="Proteomes" id="UP000694546"/>
    </source>
</evidence>
<feature type="domain" description="C-type lectin" evidence="2">
    <location>
        <begin position="18"/>
        <end position="128"/>
    </location>
</feature>
<dbReference type="PANTHER" id="PTHR45784:SF3">
    <property type="entry name" value="C-TYPE LECTIN DOMAIN FAMILY 4 MEMBER K-LIKE-RELATED"/>
    <property type="match status" value="1"/>
</dbReference>
<dbReference type="AlphaFoldDB" id="A0A8C4ZYC1"/>
<dbReference type="PANTHER" id="PTHR45784">
    <property type="entry name" value="C-TYPE LECTIN DOMAIN FAMILY 20 MEMBER A-RELATED"/>
    <property type="match status" value="1"/>
</dbReference>
<dbReference type="PROSITE" id="PS50041">
    <property type="entry name" value="C_TYPE_LECTIN_2"/>
    <property type="match status" value="1"/>
</dbReference>
<evidence type="ECO:0000256" key="1">
    <source>
        <dbReference type="SAM" id="SignalP"/>
    </source>
</evidence>
<organism evidence="3 4">
    <name type="scientific">Gadus morhua</name>
    <name type="common">Atlantic cod</name>
    <dbReference type="NCBI Taxonomy" id="8049"/>
    <lineage>
        <taxon>Eukaryota</taxon>
        <taxon>Metazoa</taxon>
        <taxon>Chordata</taxon>
        <taxon>Craniata</taxon>
        <taxon>Vertebrata</taxon>
        <taxon>Euteleostomi</taxon>
        <taxon>Actinopterygii</taxon>
        <taxon>Neopterygii</taxon>
        <taxon>Teleostei</taxon>
        <taxon>Neoteleostei</taxon>
        <taxon>Acanthomorphata</taxon>
        <taxon>Zeiogadaria</taxon>
        <taxon>Gadariae</taxon>
        <taxon>Gadiformes</taxon>
        <taxon>Gadoidei</taxon>
        <taxon>Gadidae</taxon>
        <taxon>Gadus</taxon>
    </lineage>
</organism>
<protein>
    <recommendedName>
        <fullName evidence="2">C-type lectin domain-containing protein</fullName>
    </recommendedName>
</protein>
<feature type="chain" id="PRO_5046925133" description="C-type lectin domain-containing protein" evidence="1">
    <location>
        <begin position="21"/>
        <end position="130"/>
    </location>
</feature>
<accession>A0A8C4ZYC1</accession>
<keyword evidence="1" id="KW-0732">Signal</keyword>
<dbReference type="Pfam" id="PF00059">
    <property type="entry name" value="Lectin_C"/>
    <property type="match status" value="1"/>
</dbReference>
<name>A0A8C4ZYC1_GADMO</name>
<dbReference type="InterPro" id="IPR016187">
    <property type="entry name" value="CTDL_fold"/>
</dbReference>
<dbReference type="Proteomes" id="UP000694546">
    <property type="component" value="Chromosome 4"/>
</dbReference>
<dbReference type="GeneTree" id="ENSGT00940000177112"/>
<reference evidence="3" key="2">
    <citation type="submission" date="2025-09" db="UniProtKB">
        <authorList>
            <consortium name="Ensembl"/>
        </authorList>
    </citation>
    <scope>IDENTIFICATION</scope>
</reference>
<feature type="signal peptide" evidence="1">
    <location>
        <begin position="1"/>
        <end position="20"/>
    </location>
</feature>
<dbReference type="InterPro" id="IPR001304">
    <property type="entry name" value="C-type_lectin-like"/>
</dbReference>
<dbReference type="Ensembl" id="ENSGMOT00000045950.1">
    <property type="protein sequence ID" value="ENSGMOP00000023944.1"/>
    <property type="gene ID" value="ENSGMOG00000024209.1"/>
</dbReference>
<reference evidence="3" key="1">
    <citation type="submission" date="2025-08" db="UniProtKB">
        <authorList>
            <consortium name="Ensembl"/>
        </authorList>
    </citation>
    <scope>IDENTIFICATION</scope>
</reference>
<dbReference type="Gene3D" id="3.10.100.10">
    <property type="entry name" value="Mannose-Binding Protein A, subunit A"/>
    <property type="match status" value="1"/>
</dbReference>
<dbReference type="InterPro" id="IPR016186">
    <property type="entry name" value="C-type_lectin-like/link_sf"/>
</dbReference>
<proteinExistence type="predicted"/>
<keyword evidence="4" id="KW-1185">Reference proteome</keyword>
<dbReference type="SMART" id="SM00034">
    <property type="entry name" value="CLECT"/>
    <property type="match status" value="1"/>
</dbReference>
<dbReference type="SUPFAM" id="SSF56436">
    <property type="entry name" value="C-type lectin-like"/>
    <property type="match status" value="1"/>
</dbReference>
<evidence type="ECO:0000259" key="2">
    <source>
        <dbReference type="PROSITE" id="PS50041"/>
    </source>
</evidence>
<evidence type="ECO:0000313" key="3">
    <source>
        <dbReference type="Ensembl" id="ENSGMOP00000023944.1"/>
    </source>
</evidence>
<sequence length="130" mass="15488">MARSLFVFLSTMMIIYYYRQHCLIETPKSWFDAQSYCRERGHDLATIDDMGAMKSLLALNADRADELWIGLHYGGPEEWHWSDYRNFGRMDNTSRYVSHKFGMWKANNNARLWFVQRSCDELHPFLCTCK</sequence>